<name>A0A0A8ZF57_ARUDO</name>
<organism evidence="2">
    <name type="scientific">Arundo donax</name>
    <name type="common">Giant reed</name>
    <name type="synonym">Donax arundinaceus</name>
    <dbReference type="NCBI Taxonomy" id="35708"/>
    <lineage>
        <taxon>Eukaryota</taxon>
        <taxon>Viridiplantae</taxon>
        <taxon>Streptophyta</taxon>
        <taxon>Embryophyta</taxon>
        <taxon>Tracheophyta</taxon>
        <taxon>Spermatophyta</taxon>
        <taxon>Magnoliopsida</taxon>
        <taxon>Liliopsida</taxon>
        <taxon>Poales</taxon>
        <taxon>Poaceae</taxon>
        <taxon>PACMAD clade</taxon>
        <taxon>Arundinoideae</taxon>
        <taxon>Arundineae</taxon>
        <taxon>Arundo</taxon>
    </lineage>
</organism>
<accession>A0A0A8ZF57</accession>
<evidence type="ECO:0000259" key="1">
    <source>
        <dbReference type="PROSITE" id="PS50206"/>
    </source>
</evidence>
<dbReference type="EMBL" id="GBRH01261587">
    <property type="protein sequence ID" value="JAD36308.1"/>
    <property type="molecule type" value="Transcribed_RNA"/>
</dbReference>
<dbReference type="CDD" id="cd00158">
    <property type="entry name" value="RHOD"/>
    <property type="match status" value="1"/>
</dbReference>
<dbReference type="InterPro" id="IPR001763">
    <property type="entry name" value="Rhodanese-like_dom"/>
</dbReference>
<dbReference type="PANTHER" id="PTHR44542:SF24">
    <property type="entry name" value="OS02G0102300 PROTEIN"/>
    <property type="match status" value="1"/>
</dbReference>
<protein>
    <recommendedName>
        <fullName evidence="1">Rhodanese domain-containing protein</fullName>
    </recommendedName>
</protein>
<dbReference type="PROSITE" id="PS50206">
    <property type="entry name" value="RHODANESE_3"/>
    <property type="match status" value="1"/>
</dbReference>
<proteinExistence type="predicted"/>
<reference evidence="2" key="1">
    <citation type="submission" date="2014-09" db="EMBL/GenBank/DDBJ databases">
        <authorList>
            <person name="Magalhaes I.L.F."/>
            <person name="Oliveira U."/>
            <person name="Santos F.R."/>
            <person name="Vidigal T.H.D.A."/>
            <person name="Brescovit A.D."/>
            <person name="Santos A.J."/>
        </authorList>
    </citation>
    <scope>NUCLEOTIDE SEQUENCE</scope>
    <source>
        <tissue evidence="2">Shoot tissue taken approximately 20 cm above the soil surface</tissue>
    </source>
</reference>
<dbReference type="PANTHER" id="PTHR44542">
    <property type="entry name" value="THIOSULFATE SULFURTRANSFERASE 18"/>
    <property type="match status" value="1"/>
</dbReference>
<dbReference type="InterPro" id="IPR044684">
    <property type="entry name" value="STR17/STR18/HARC1-like"/>
</dbReference>
<dbReference type="Pfam" id="PF00581">
    <property type="entry name" value="Rhodanese"/>
    <property type="match status" value="1"/>
</dbReference>
<dbReference type="AlphaFoldDB" id="A0A0A8ZF57"/>
<dbReference type="GO" id="GO:0003824">
    <property type="term" value="F:catalytic activity"/>
    <property type="evidence" value="ECO:0007669"/>
    <property type="project" value="InterPro"/>
</dbReference>
<feature type="domain" description="Rhodanese" evidence="1">
    <location>
        <begin position="32"/>
        <end position="91"/>
    </location>
</feature>
<reference evidence="2" key="2">
    <citation type="journal article" date="2015" name="Data Brief">
        <title>Shoot transcriptome of the giant reed, Arundo donax.</title>
        <authorList>
            <person name="Barrero R.A."/>
            <person name="Guerrero F.D."/>
            <person name="Moolhuijzen P."/>
            <person name="Goolsby J.A."/>
            <person name="Tidwell J."/>
            <person name="Bellgard S.E."/>
            <person name="Bellgard M.I."/>
        </authorList>
    </citation>
    <scope>NUCLEOTIDE SEQUENCE</scope>
    <source>
        <tissue evidence="2">Shoot tissue taken approximately 20 cm above the soil surface</tissue>
    </source>
</reference>
<evidence type="ECO:0000313" key="2">
    <source>
        <dbReference type="EMBL" id="JAD36308.1"/>
    </source>
</evidence>
<sequence>MAPPHESSSASPAVSAAAVATVDVTAARDLVASGGHRYLDVRTEEELGKGHLQNSLNVPYMFIAPQGREKNPLFVEQVASLFNKEDLVVVVYIN</sequence>
<dbReference type="SUPFAM" id="SSF52821">
    <property type="entry name" value="Rhodanese/Cell cycle control phosphatase"/>
    <property type="match status" value="1"/>
</dbReference>
<dbReference type="Gene3D" id="3.40.250.10">
    <property type="entry name" value="Rhodanese-like domain"/>
    <property type="match status" value="1"/>
</dbReference>
<dbReference type="InterPro" id="IPR036873">
    <property type="entry name" value="Rhodanese-like_dom_sf"/>
</dbReference>